<feature type="transmembrane region" description="Helical" evidence="1">
    <location>
        <begin position="264"/>
        <end position="283"/>
    </location>
</feature>
<dbReference type="RefSeq" id="WP_212190483.1">
    <property type="nucleotide sequence ID" value="NZ_JAGTAR010000014.1"/>
</dbReference>
<evidence type="ECO:0000256" key="1">
    <source>
        <dbReference type="SAM" id="Phobius"/>
    </source>
</evidence>
<feature type="transmembrane region" description="Helical" evidence="1">
    <location>
        <begin position="200"/>
        <end position="219"/>
    </location>
</feature>
<keyword evidence="1" id="KW-0812">Transmembrane</keyword>
<gene>
    <name evidence="2" type="ORF">KDU71_10315</name>
</gene>
<keyword evidence="1" id="KW-0472">Membrane</keyword>
<protein>
    <recommendedName>
        <fullName evidence="4">DUF2157 domain-containing protein</fullName>
    </recommendedName>
</protein>
<dbReference type="Proteomes" id="UP000679220">
    <property type="component" value="Unassembled WGS sequence"/>
</dbReference>
<reference evidence="2" key="2">
    <citation type="submission" date="2021-04" db="EMBL/GenBank/DDBJ databases">
        <authorList>
            <person name="Zhang T."/>
            <person name="Zhang Y."/>
            <person name="Lu D."/>
            <person name="Zuo D."/>
            <person name="Du Z."/>
        </authorList>
    </citation>
    <scope>NUCLEOTIDE SEQUENCE</scope>
    <source>
        <strain evidence="2">JR1</strain>
    </source>
</reference>
<feature type="transmembrane region" description="Helical" evidence="1">
    <location>
        <begin position="80"/>
        <end position="102"/>
    </location>
</feature>
<dbReference type="EMBL" id="JAGTAR010000014">
    <property type="protein sequence ID" value="MBR8535951.1"/>
    <property type="molecule type" value="Genomic_DNA"/>
</dbReference>
<keyword evidence="3" id="KW-1185">Reference proteome</keyword>
<evidence type="ECO:0008006" key="4">
    <source>
        <dbReference type="Google" id="ProtNLM"/>
    </source>
</evidence>
<comment type="caution">
    <text evidence="2">The sequence shown here is derived from an EMBL/GenBank/DDBJ whole genome shotgun (WGS) entry which is preliminary data.</text>
</comment>
<name>A0A941IWP0_9BACT</name>
<feature type="transmembrane region" description="Helical" evidence="1">
    <location>
        <begin position="231"/>
        <end position="252"/>
    </location>
</feature>
<evidence type="ECO:0000313" key="2">
    <source>
        <dbReference type="EMBL" id="MBR8535951.1"/>
    </source>
</evidence>
<feature type="transmembrane region" description="Helical" evidence="1">
    <location>
        <begin position="295"/>
        <end position="313"/>
    </location>
</feature>
<dbReference type="AlphaFoldDB" id="A0A941IWP0"/>
<feature type="transmembrane region" description="Helical" evidence="1">
    <location>
        <begin position="146"/>
        <end position="164"/>
    </location>
</feature>
<proteinExistence type="predicted"/>
<feature type="transmembrane region" description="Helical" evidence="1">
    <location>
        <begin position="48"/>
        <end position="68"/>
    </location>
</feature>
<evidence type="ECO:0000313" key="3">
    <source>
        <dbReference type="Proteomes" id="UP000679220"/>
    </source>
</evidence>
<reference evidence="2" key="1">
    <citation type="journal article" date="2018" name="Int. J. Syst. Evol. Microbiol.">
        <title>Carboxylicivirga sediminis sp. nov., isolated from coastal sediment.</title>
        <authorList>
            <person name="Wang F.Q."/>
            <person name="Ren L.H."/>
            <person name="Zou R.J."/>
            <person name="Sun Y.Z."/>
            <person name="Liu X.J."/>
            <person name="Jiang F."/>
            <person name="Liu L.J."/>
        </authorList>
    </citation>
    <scope>NUCLEOTIDE SEQUENCE</scope>
    <source>
        <strain evidence="2">JR1</strain>
    </source>
</reference>
<sequence>MKLSVSKKQGKVINEAIEHWHASDIIDDATRASLSGSVETRRFEWKKLAIYSFWISIVCVIISFSALVADELLMELIERFFTSSDVVLCLSFAAIASMLYLWAFMRQKRHPQKVFSNEFIVMIGILSTATAIAYLGKALDSGDGHFSVLFLIATIVYGCIGLLFPSKLVWVFAILSLGAWFGTETGYISGWGAYYLGMNYPLRFVVFGLALTALSFVFSRFKPLRPFQKSTYTLGLLYLFIALWILSIFGNYGDWDEWEQIKQISLFGWGLIFGLFAIAAIAYGLKFDDYTSRSFGITFLFINLYTKFFEYFWDATHKTIFFLILGFTFWLIGRNAEKIWNLEFLNKKEIKED</sequence>
<organism evidence="2 3">
    <name type="scientific">Carboxylicivirga sediminis</name>
    <dbReference type="NCBI Taxonomy" id="2006564"/>
    <lineage>
        <taxon>Bacteria</taxon>
        <taxon>Pseudomonadati</taxon>
        <taxon>Bacteroidota</taxon>
        <taxon>Bacteroidia</taxon>
        <taxon>Marinilabiliales</taxon>
        <taxon>Marinilabiliaceae</taxon>
        <taxon>Carboxylicivirga</taxon>
    </lineage>
</organism>
<feature type="transmembrane region" description="Helical" evidence="1">
    <location>
        <begin position="114"/>
        <end position="134"/>
    </location>
</feature>
<feature type="transmembrane region" description="Helical" evidence="1">
    <location>
        <begin position="319"/>
        <end position="336"/>
    </location>
</feature>
<feature type="transmembrane region" description="Helical" evidence="1">
    <location>
        <begin position="171"/>
        <end position="194"/>
    </location>
</feature>
<keyword evidence="1" id="KW-1133">Transmembrane helix</keyword>
<accession>A0A941IWP0</accession>